<dbReference type="EMBL" id="QGGL01000009">
    <property type="protein sequence ID" value="PWK12833.1"/>
    <property type="molecule type" value="Genomic_DNA"/>
</dbReference>
<comment type="caution">
    <text evidence="2">The sequence shown here is derived from an EMBL/GenBank/DDBJ whole genome shotgun (WGS) entry which is preliminary data.</text>
</comment>
<evidence type="ECO:0000313" key="3">
    <source>
        <dbReference type="Proteomes" id="UP000245634"/>
    </source>
</evidence>
<dbReference type="PANTHER" id="PTHR33608:SF7">
    <property type="entry name" value="DUF58 DOMAIN-CONTAINING PROTEIN"/>
    <property type="match status" value="1"/>
</dbReference>
<gene>
    <name evidence="2" type="ORF">C7459_109195</name>
</gene>
<reference evidence="2 3" key="1">
    <citation type="submission" date="2018-05" db="EMBL/GenBank/DDBJ databases">
        <title>Genomic Encyclopedia of Type Strains, Phase IV (KMG-IV): sequencing the most valuable type-strain genomes for metagenomic binning, comparative biology and taxonomic classification.</title>
        <authorList>
            <person name="Goeker M."/>
        </authorList>
    </citation>
    <scope>NUCLEOTIDE SEQUENCE [LARGE SCALE GENOMIC DNA]</scope>
    <source>
        <strain evidence="2 3">DSM 18773</strain>
    </source>
</reference>
<sequence length="293" mass="32746">MSRDTLLSPALLARLERLRLQARETPSLRGGSRRTRQIGTSIEFAEYRPYIPGDDLRHLDWRAYARLHRLFLKTFLDERDALLYLYVDVSQSMAFGGKLHLAQQLAAALGYLALAGADRVEGAVFAEKVLARTPRLTGKPSAYRLFETLQNIHAREFGEQGTLSWLSRGGVPREPGLVVVLSDFLFTDGYVESLRRLQTGRNQVVVVQILSADELDPAFAGDLHLIDSETGLGRDVSISPHVVQKYKLAVSQYTAGLQDFCRRRGMHYVLLSAEDSVEDAVFRRLMPTGVVSG</sequence>
<dbReference type="Proteomes" id="UP000245634">
    <property type="component" value="Unassembled WGS sequence"/>
</dbReference>
<evidence type="ECO:0000313" key="2">
    <source>
        <dbReference type="EMBL" id="PWK12833.1"/>
    </source>
</evidence>
<organism evidence="2 3">
    <name type="scientific">Tumebacillus permanentifrigoris</name>
    <dbReference type="NCBI Taxonomy" id="378543"/>
    <lineage>
        <taxon>Bacteria</taxon>
        <taxon>Bacillati</taxon>
        <taxon>Bacillota</taxon>
        <taxon>Bacilli</taxon>
        <taxon>Bacillales</taxon>
        <taxon>Alicyclobacillaceae</taxon>
        <taxon>Tumebacillus</taxon>
    </lineage>
</organism>
<proteinExistence type="predicted"/>
<protein>
    <submittedName>
        <fullName evidence="2">Uncharacterized protein DUF58</fullName>
    </submittedName>
</protein>
<accession>A0A316D7X2</accession>
<dbReference type="OrthoDB" id="9776116at2"/>
<dbReference type="InterPro" id="IPR002881">
    <property type="entry name" value="DUF58"/>
</dbReference>
<dbReference type="AlphaFoldDB" id="A0A316D7X2"/>
<evidence type="ECO:0000259" key="1">
    <source>
        <dbReference type="Pfam" id="PF01882"/>
    </source>
</evidence>
<keyword evidence="3" id="KW-1185">Reference proteome</keyword>
<dbReference type="PANTHER" id="PTHR33608">
    <property type="entry name" value="BLL2464 PROTEIN"/>
    <property type="match status" value="1"/>
</dbReference>
<dbReference type="Pfam" id="PF01882">
    <property type="entry name" value="DUF58"/>
    <property type="match status" value="1"/>
</dbReference>
<feature type="domain" description="DUF58" evidence="1">
    <location>
        <begin position="46"/>
        <end position="249"/>
    </location>
</feature>
<name>A0A316D7X2_9BACL</name>
<dbReference type="RefSeq" id="WP_109689566.1">
    <property type="nucleotide sequence ID" value="NZ_QGGL01000009.1"/>
</dbReference>